<dbReference type="InterPro" id="IPR000648">
    <property type="entry name" value="Oxysterol-bd"/>
</dbReference>
<dbReference type="PANTHER" id="PTHR10972:SF136">
    <property type="entry name" value="OXYSTEROL-BINDING PROTEIN 8"/>
    <property type="match status" value="1"/>
</dbReference>
<evidence type="ECO:0000256" key="2">
    <source>
        <dbReference type="SAM" id="MobiDB-lite"/>
    </source>
</evidence>
<gene>
    <name evidence="3" type="ORF">MICPUN_105314</name>
</gene>
<dbReference type="OrthoDB" id="14833at2759"/>
<dbReference type="InterPro" id="IPR037239">
    <property type="entry name" value="OSBP_sf"/>
</dbReference>
<dbReference type="OMA" id="MSEPLQY"/>
<dbReference type="GO" id="GO:0016020">
    <property type="term" value="C:membrane"/>
    <property type="evidence" value="ECO:0007669"/>
    <property type="project" value="TreeGrafter"/>
</dbReference>
<reference evidence="3 4" key="1">
    <citation type="journal article" date="2009" name="Science">
        <title>Green evolution and dynamic adaptations revealed by genomes of the marine picoeukaryotes Micromonas.</title>
        <authorList>
            <person name="Worden A.Z."/>
            <person name="Lee J.H."/>
            <person name="Mock T."/>
            <person name="Rouze P."/>
            <person name="Simmons M.P."/>
            <person name="Aerts A.L."/>
            <person name="Allen A.E."/>
            <person name="Cuvelier M.L."/>
            <person name="Derelle E."/>
            <person name="Everett M.V."/>
            <person name="Foulon E."/>
            <person name="Grimwood J."/>
            <person name="Gundlach H."/>
            <person name="Henrissat B."/>
            <person name="Napoli C."/>
            <person name="McDonald S.M."/>
            <person name="Parker M.S."/>
            <person name="Rombauts S."/>
            <person name="Salamov A."/>
            <person name="Von Dassow P."/>
            <person name="Badger J.H."/>
            <person name="Coutinho P.M."/>
            <person name="Demir E."/>
            <person name="Dubchak I."/>
            <person name="Gentemann C."/>
            <person name="Eikrem W."/>
            <person name="Gready J.E."/>
            <person name="John U."/>
            <person name="Lanier W."/>
            <person name="Lindquist E.A."/>
            <person name="Lucas S."/>
            <person name="Mayer K.F."/>
            <person name="Moreau H."/>
            <person name="Not F."/>
            <person name="Otillar R."/>
            <person name="Panaud O."/>
            <person name="Pangilinan J."/>
            <person name="Paulsen I."/>
            <person name="Piegu B."/>
            <person name="Poliakov A."/>
            <person name="Robbens S."/>
            <person name="Schmutz J."/>
            <person name="Toulza E."/>
            <person name="Wyss T."/>
            <person name="Zelensky A."/>
            <person name="Zhou K."/>
            <person name="Armbrust E.V."/>
            <person name="Bhattacharya D."/>
            <person name="Goodenough U.W."/>
            <person name="Van de Peer Y."/>
            <person name="Grigoriev I.V."/>
        </authorList>
    </citation>
    <scope>NUCLEOTIDE SEQUENCE [LARGE SCALE GENOMIC DNA]</scope>
    <source>
        <strain evidence="4">RCC299 / NOUM17</strain>
    </source>
</reference>
<name>C1E2B5_MICCC</name>
<dbReference type="Proteomes" id="UP000002009">
    <property type="component" value="Chromosome 3"/>
</dbReference>
<dbReference type="GO" id="GO:0120009">
    <property type="term" value="P:intermembrane lipid transfer"/>
    <property type="evidence" value="ECO:0007669"/>
    <property type="project" value="UniProtKB-ARBA"/>
</dbReference>
<dbReference type="eggNOG" id="KOG1737">
    <property type="taxonomic scope" value="Eukaryota"/>
</dbReference>
<comment type="similarity">
    <text evidence="1">Belongs to the OSBP family.</text>
</comment>
<dbReference type="GO" id="GO:0032934">
    <property type="term" value="F:sterol binding"/>
    <property type="evidence" value="ECO:0007669"/>
    <property type="project" value="TreeGrafter"/>
</dbReference>
<keyword evidence="4" id="KW-1185">Reference proteome</keyword>
<dbReference type="Gene3D" id="3.30.70.3490">
    <property type="match status" value="1"/>
</dbReference>
<dbReference type="Pfam" id="PF01237">
    <property type="entry name" value="Oxysterol_BP"/>
    <property type="match status" value="1"/>
</dbReference>
<dbReference type="EMBL" id="CP001324">
    <property type="protein sequence ID" value="ACO61887.1"/>
    <property type="molecule type" value="Genomic_DNA"/>
</dbReference>
<feature type="region of interest" description="Disordered" evidence="2">
    <location>
        <begin position="341"/>
        <end position="365"/>
    </location>
</feature>
<evidence type="ECO:0008006" key="5">
    <source>
        <dbReference type="Google" id="ProtNLM"/>
    </source>
</evidence>
<dbReference type="SUPFAM" id="SSF144000">
    <property type="entry name" value="Oxysterol-binding protein-like"/>
    <property type="match status" value="1"/>
</dbReference>
<dbReference type="AlphaFoldDB" id="C1E2B5"/>
<dbReference type="Gene3D" id="2.40.160.120">
    <property type="match status" value="1"/>
</dbReference>
<dbReference type="InParanoid" id="C1E2B5"/>
<sequence length="453" mass="50818">MSAPAPAEKEQGWFSRLASSVASSVGEGLNYLTGVEDPDELKTVDDGSGNVTKKDDADAGGRKAMWSQLKDLVGADIMSKFSIPIFLMEPISVLQKTAENMQYCELLDRACEEEEEFMRLAYVAALAVSVYSSNERTKKPFNPILGETWEMALPEVDGIYVAEQVCHHPPIGASHCETPRWTFDLTSAVRTKFMGNWVDVWPKGRTRIHLKECGDVYNLLPPASRVNNLVVGRLWVDTFGEMRVNNLKTGASAVLTFKECNMFGAGRWEVSGDVLGADGECKLKLKGKWNESMTATKPDGSTGRILWAKNPEPKEGALVEKYGFDNWTLRMNAAKDAPKGLLKSDSRLRPDRMALEKGDDTTAQKMKHVLEEKQRAERRKREANGGEWKPRWFKLAAEADLHELELDVGTAVWEWNGAYNEELAKRTEKGIDNVLETEFDPWEFEDTKDMVIP</sequence>
<dbReference type="RefSeq" id="XP_002500629.1">
    <property type="nucleotide sequence ID" value="XM_002500583.1"/>
</dbReference>
<dbReference type="PANTHER" id="PTHR10972">
    <property type="entry name" value="OXYSTEROL-BINDING PROTEIN-RELATED"/>
    <property type="match status" value="1"/>
</dbReference>
<protein>
    <recommendedName>
        <fullName evidence="5">Oxysterol-binding protein</fullName>
    </recommendedName>
</protein>
<evidence type="ECO:0000313" key="4">
    <source>
        <dbReference type="Proteomes" id="UP000002009"/>
    </source>
</evidence>
<dbReference type="GeneID" id="8242245"/>
<evidence type="ECO:0000313" key="3">
    <source>
        <dbReference type="EMBL" id="ACO61887.1"/>
    </source>
</evidence>
<dbReference type="GO" id="GO:0005829">
    <property type="term" value="C:cytosol"/>
    <property type="evidence" value="ECO:0007669"/>
    <property type="project" value="TreeGrafter"/>
</dbReference>
<dbReference type="FunFam" id="2.40.160.120:FF:000001">
    <property type="entry name" value="Oxysterol-binding protein"/>
    <property type="match status" value="1"/>
</dbReference>
<dbReference type="KEGG" id="mis:MICPUN_105314"/>
<organism evidence="3 4">
    <name type="scientific">Micromonas commoda (strain RCC299 / NOUM17 / CCMP2709)</name>
    <name type="common">Picoplanktonic green alga</name>
    <dbReference type="NCBI Taxonomy" id="296587"/>
    <lineage>
        <taxon>Eukaryota</taxon>
        <taxon>Viridiplantae</taxon>
        <taxon>Chlorophyta</taxon>
        <taxon>Mamiellophyceae</taxon>
        <taxon>Mamiellales</taxon>
        <taxon>Mamiellaceae</taxon>
        <taxon>Micromonas</taxon>
    </lineage>
</organism>
<accession>C1E2B5</accession>
<evidence type="ECO:0000256" key="1">
    <source>
        <dbReference type="ARBA" id="ARBA00008842"/>
    </source>
</evidence>
<dbReference type="FunCoup" id="C1E2B5">
    <property type="interactions" value="660"/>
</dbReference>
<proteinExistence type="inferred from homology"/>
<dbReference type="STRING" id="296587.C1E2B5"/>